<feature type="transmembrane region" description="Helical" evidence="1">
    <location>
        <begin position="28"/>
        <end position="49"/>
    </location>
</feature>
<organism evidence="3 4">
    <name type="scientific">Comamonas resistens</name>
    <dbReference type="NCBI Taxonomy" id="3046670"/>
    <lineage>
        <taxon>Bacteria</taxon>
        <taxon>Pseudomonadati</taxon>
        <taxon>Pseudomonadota</taxon>
        <taxon>Betaproteobacteria</taxon>
        <taxon>Burkholderiales</taxon>
        <taxon>Comamonadaceae</taxon>
        <taxon>Comamonas</taxon>
    </lineage>
</organism>
<keyword evidence="1" id="KW-0812">Transmembrane</keyword>
<proteinExistence type="predicted"/>
<evidence type="ECO:0000313" key="4">
    <source>
        <dbReference type="Proteomes" id="UP001240697"/>
    </source>
</evidence>
<gene>
    <name evidence="3" type="ORF">QMY55_23005</name>
</gene>
<sequence>MLSNISDNRRRPASAAPQKQRGGILVQFALLTGVIFSMLGVVDLGYMYYAKRDLQRIADLAAIEAVQGIDLQTPNSSVSCQVAGTGSIENNWPSPVTPTTKTVTCGEWSTKKYAAPRYFQGDTTPLNAAHVILQGESPRLIPGPWSRSIRVEAIAQRSEPTAAFQVGSQLLNLDKDAPLGRLLTLVGLDASKLSVLDSGGLANAKISPSGLLKALGVDLGIEGLSALTPDQIVNLSSLTLLQILNASLEVISDNTLKADLTAVIDVIKDLKIDGVRLLDLKVPLLGDSSAGTPGIFTFISLGKDTSPSGAALQAQVGVGDILKTAIMIGANGHTLAIPELNVLNLVQASLTVVEPPTIGSGPIGTMANSSQVRLNLDIDSNRLPLLGPLLSLINLRINLPIKIDGVSADATLDALYCPDPSRDNRPAMGLGVDSRVAKITIGHTDKLATDPENVLIKTPLSLQVRGPITTKVLADHDDIDHLIKDESDWTRENRLFLGDTVGALLDTIFNLLGGIFSPPIISSDWTGMSTSGNAEDALNAQLQMLAKTYLEKTKVNGFYNVDAATALMLNGQGVAGEEGAMGKLVTGNFSFNNAIPVSCVLAICPTSSWTTGTFSQAFKAYTSVPYSVLDLVGVSTLGNGYYSCSGLLSSLLAWNSCVLGNLSNLLKLHSDKVNLTDSNALVNSLKNTSTNNVTCSGALCVLLQPILKPIKSILNLLGSALLSPLLTKVLGLELGRSEVKALDINCNSAQLVY</sequence>
<dbReference type="RefSeq" id="WP_283486414.1">
    <property type="nucleotide sequence ID" value="NZ_CP125947.1"/>
</dbReference>
<feature type="domain" description="Putative Flp pilus-assembly TadG-like N-terminal" evidence="2">
    <location>
        <begin position="29"/>
        <end position="67"/>
    </location>
</feature>
<dbReference type="Pfam" id="PF13400">
    <property type="entry name" value="Tad"/>
    <property type="match status" value="1"/>
</dbReference>
<name>A0ABY8SQH7_9BURK</name>
<reference evidence="3 4" key="1">
    <citation type="submission" date="2023-05" db="EMBL/GenBank/DDBJ databases">
        <authorList>
            <person name="Yin Y."/>
            <person name="Lu Z."/>
        </authorList>
    </citation>
    <scope>NUCLEOTIDE SEQUENCE [LARGE SCALE GENOMIC DNA]</scope>
    <source>
        <strain evidence="3 4">ZM22</strain>
    </source>
</reference>
<evidence type="ECO:0000259" key="2">
    <source>
        <dbReference type="Pfam" id="PF13400"/>
    </source>
</evidence>
<dbReference type="InterPro" id="IPR028087">
    <property type="entry name" value="Tad_N"/>
</dbReference>
<accession>A0ABY8SQH7</accession>
<evidence type="ECO:0000256" key="1">
    <source>
        <dbReference type="SAM" id="Phobius"/>
    </source>
</evidence>
<dbReference type="EMBL" id="CP125947">
    <property type="protein sequence ID" value="WHS65312.1"/>
    <property type="molecule type" value="Genomic_DNA"/>
</dbReference>
<dbReference type="Proteomes" id="UP001240697">
    <property type="component" value="Chromosome"/>
</dbReference>
<keyword evidence="1" id="KW-1133">Transmembrane helix</keyword>
<keyword evidence="4" id="KW-1185">Reference proteome</keyword>
<keyword evidence="1" id="KW-0472">Membrane</keyword>
<protein>
    <submittedName>
        <fullName evidence="3">Pilus assembly protein TadG-related protein</fullName>
    </submittedName>
</protein>
<evidence type="ECO:0000313" key="3">
    <source>
        <dbReference type="EMBL" id="WHS65312.1"/>
    </source>
</evidence>